<sequence length="453" mass="52028">MFHTVKLSKSDPTPLYIQLACELAKLIQANLLYEGMKLPTIRLLSKQLSINRDTVVSAYKLLEQQGLVESHIGRGTYITTHATKMSTPIMSAPSSKPRLCCSHLNLSHDFYPKTLCQELTNRIITEEGWEAFDDPLFRQRHALRQSTSTFLETLGLKAHFAQMRIISSMDNFLLALFKLSPKIGICVEHIRDLSTSCYLRSIGAKIYEIPLTQDGIDLDILEKHLRTGTISYIFVSPYLQNPTGICYTEHTKQKLLELASCYDAYIVEDGTYCDFLYNTAHYKPLYNLCTNGRVIYLYHFSKVYLPYMKYSFAILPSTLIKRFKDDTECSFNERFLHYYLISDDLIHIRTHIYDTCQLRYRTLFTKLKGLEKFITYTDCSGGLSLWCHIPEATYLNFCQALATKGIIIAPGELFSTHSIKGYFRLSISELSIEKINELILNLKQCLLPSHLAP</sequence>
<comment type="caution">
    <text evidence="7">The sequence shown here is derived from an EMBL/GenBank/DDBJ whole genome shotgun (WGS) entry which is preliminary data.</text>
</comment>
<dbReference type="CDD" id="cd00609">
    <property type="entry name" value="AAT_like"/>
    <property type="match status" value="1"/>
</dbReference>
<keyword evidence="5" id="KW-0804">Transcription</keyword>
<evidence type="ECO:0000256" key="1">
    <source>
        <dbReference type="ARBA" id="ARBA00005384"/>
    </source>
</evidence>
<keyword evidence="7" id="KW-0808">Transferase</keyword>
<evidence type="ECO:0000313" key="8">
    <source>
        <dbReference type="Proteomes" id="UP000824229"/>
    </source>
</evidence>
<dbReference type="SMART" id="SM00345">
    <property type="entry name" value="HTH_GNTR"/>
    <property type="match status" value="1"/>
</dbReference>
<dbReference type="InterPro" id="IPR036388">
    <property type="entry name" value="WH-like_DNA-bd_sf"/>
</dbReference>
<evidence type="ECO:0000256" key="2">
    <source>
        <dbReference type="ARBA" id="ARBA00022898"/>
    </source>
</evidence>
<dbReference type="AlphaFoldDB" id="A0A9E2KDZ8"/>
<reference evidence="7" key="1">
    <citation type="journal article" date="2021" name="PeerJ">
        <title>Extensive microbial diversity within the chicken gut microbiome revealed by metagenomics and culture.</title>
        <authorList>
            <person name="Gilroy R."/>
            <person name="Ravi A."/>
            <person name="Getino M."/>
            <person name="Pursley I."/>
            <person name="Horton D.L."/>
            <person name="Alikhan N.F."/>
            <person name="Baker D."/>
            <person name="Gharbi K."/>
            <person name="Hall N."/>
            <person name="Watson M."/>
            <person name="Adriaenssens E.M."/>
            <person name="Foster-Nyarko E."/>
            <person name="Jarju S."/>
            <person name="Secka A."/>
            <person name="Antonio M."/>
            <person name="Oren A."/>
            <person name="Chaudhuri R.R."/>
            <person name="La Ragione R."/>
            <person name="Hildebrand F."/>
            <person name="Pallen M.J."/>
        </authorList>
    </citation>
    <scope>NUCLEOTIDE SEQUENCE</scope>
    <source>
        <strain evidence="7">B5-657</strain>
    </source>
</reference>
<keyword evidence="2" id="KW-0663">Pyridoxal phosphate</keyword>
<dbReference type="Pfam" id="PF00392">
    <property type="entry name" value="GntR"/>
    <property type="match status" value="1"/>
</dbReference>
<dbReference type="PANTHER" id="PTHR46577">
    <property type="entry name" value="HTH-TYPE TRANSCRIPTIONAL REGULATORY PROTEIN GABR"/>
    <property type="match status" value="1"/>
</dbReference>
<reference evidence="7" key="2">
    <citation type="submission" date="2021-04" db="EMBL/GenBank/DDBJ databases">
        <authorList>
            <person name="Gilroy R."/>
        </authorList>
    </citation>
    <scope>NUCLEOTIDE SEQUENCE</scope>
    <source>
        <strain evidence="7">B5-657</strain>
    </source>
</reference>
<dbReference type="InterPro" id="IPR036390">
    <property type="entry name" value="WH_DNA-bd_sf"/>
</dbReference>
<evidence type="ECO:0000256" key="3">
    <source>
        <dbReference type="ARBA" id="ARBA00023015"/>
    </source>
</evidence>
<gene>
    <name evidence="7" type="ORF">H9872_09465</name>
</gene>
<dbReference type="InterPro" id="IPR015424">
    <property type="entry name" value="PyrdxlP-dep_Trfase"/>
</dbReference>
<dbReference type="GO" id="GO:0003700">
    <property type="term" value="F:DNA-binding transcription factor activity"/>
    <property type="evidence" value="ECO:0007669"/>
    <property type="project" value="InterPro"/>
</dbReference>
<dbReference type="InterPro" id="IPR004839">
    <property type="entry name" value="Aminotransferase_I/II_large"/>
</dbReference>
<evidence type="ECO:0000259" key="6">
    <source>
        <dbReference type="PROSITE" id="PS50949"/>
    </source>
</evidence>
<keyword evidence="4" id="KW-0238">DNA-binding</keyword>
<dbReference type="SUPFAM" id="SSF53383">
    <property type="entry name" value="PLP-dependent transferases"/>
    <property type="match status" value="1"/>
</dbReference>
<dbReference type="Gene3D" id="3.40.640.10">
    <property type="entry name" value="Type I PLP-dependent aspartate aminotransferase-like (Major domain)"/>
    <property type="match status" value="1"/>
</dbReference>
<dbReference type="InterPro" id="IPR015421">
    <property type="entry name" value="PyrdxlP-dep_Trfase_major"/>
</dbReference>
<evidence type="ECO:0000313" key="7">
    <source>
        <dbReference type="EMBL" id="MBU3804967.1"/>
    </source>
</evidence>
<dbReference type="CDD" id="cd07377">
    <property type="entry name" value="WHTH_GntR"/>
    <property type="match status" value="1"/>
</dbReference>
<proteinExistence type="inferred from homology"/>
<keyword evidence="7" id="KW-0032">Aminotransferase</keyword>
<dbReference type="GO" id="GO:0008483">
    <property type="term" value="F:transaminase activity"/>
    <property type="evidence" value="ECO:0007669"/>
    <property type="project" value="UniProtKB-KW"/>
</dbReference>
<dbReference type="PANTHER" id="PTHR46577:SF2">
    <property type="entry name" value="TRANSCRIPTIONAL REGULATORY PROTEIN"/>
    <property type="match status" value="1"/>
</dbReference>
<dbReference type="GO" id="GO:0030170">
    <property type="term" value="F:pyridoxal phosphate binding"/>
    <property type="evidence" value="ECO:0007669"/>
    <property type="project" value="InterPro"/>
</dbReference>
<keyword evidence="3" id="KW-0805">Transcription regulation</keyword>
<dbReference type="Gene3D" id="1.10.10.10">
    <property type="entry name" value="Winged helix-like DNA-binding domain superfamily/Winged helix DNA-binding domain"/>
    <property type="match status" value="1"/>
</dbReference>
<protein>
    <submittedName>
        <fullName evidence="7">PLP-dependent aminotransferase family protein</fullName>
    </submittedName>
</protein>
<dbReference type="Proteomes" id="UP000824229">
    <property type="component" value="Unassembled WGS sequence"/>
</dbReference>
<name>A0A9E2KDZ8_9FIRM</name>
<evidence type="ECO:0000256" key="5">
    <source>
        <dbReference type="ARBA" id="ARBA00023163"/>
    </source>
</evidence>
<dbReference type="GO" id="GO:0003677">
    <property type="term" value="F:DNA binding"/>
    <property type="evidence" value="ECO:0007669"/>
    <property type="project" value="UniProtKB-KW"/>
</dbReference>
<dbReference type="EMBL" id="JAHLFQ010000219">
    <property type="protein sequence ID" value="MBU3804967.1"/>
    <property type="molecule type" value="Genomic_DNA"/>
</dbReference>
<dbReference type="InterPro" id="IPR051446">
    <property type="entry name" value="HTH_trans_reg/aminotransferase"/>
</dbReference>
<dbReference type="PROSITE" id="PS50949">
    <property type="entry name" value="HTH_GNTR"/>
    <property type="match status" value="1"/>
</dbReference>
<dbReference type="Pfam" id="PF00155">
    <property type="entry name" value="Aminotran_1_2"/>
    <property type="match status" value="1"/>
</dbReference>
<accession>A0A9E2KDZ8</accession>
<dbReference type="InterPro" id="IPR000524">
    <property type="entry name" value="Tscrpt_reg_HTH_GntR"/>
</dbReference>
<comment type="similarity">
    <text evidence="1">In the C-terminal section; belongs to the class-I pyridoxal-phosphate-dependent aminotransferase family.</text>
</comment>
<feature type="domain" description="HTH gntR-type" evidence="6">
    <location>
        <begin position="13"/>
        <end position="81"/>
    </location>
</feature>
<dbReference type="SUPFAM" id="SSF46785">
    <property type="entry name" value="Winged helix' DNA-binding domain"/>
    <property type="match status" value="1"/>
</dbReference>
<evidence type="ECO:0000256" key="4">
    <source>
        <dbReference type="ARBA" id="ARBA00023125"/>
    </source>
</evidence>
<organism evidence="7 8">
    <name type="scientific">Candidatus Cellulosilyticum pullistercoris</name>
    <dbReference type="NCBI Taxonomy" id="2838521"/>
    <lineage>
        <taxon>Bacteria</taxon>
        <taxon>Bacillati</taxon>
        <taxon>Bacillota</taxon>
        <taxon>Clostridia</taxon>
        <taxon>Lachnospirales</taxon>
        <taxon>Cellulosilyticaceae</taxon>
        <taxon>Cellulosilyticum</taxon>
    </lineage>
</organism>